<evidence type="ECO:0000256" key="3">
    <source>
        <dbReference type="ARBA" id="ARBA00004632"/>
    </source>
</evidence>
<dbReference type="InterPro" id="IPR006683">
    <property type="entry name" value="Thioestr_dom"/>
</dbReference>
<evidence type="ECO:0000256" key="5">
    <source>
        <dbReference type="ARBA" id="ARBA00022475"/>
    </source>
</evidence>
<sequence>MQEAPDSPRRWCFGCGEANPEGLGIRFRIEGRRVTGEFKTRRAHQGFPGLAHGGIAAAAIDEAMGWAMHAADAWAMTARLEVKYRRPLPLGERLEVSAEVVRDRGRWLEAEGRLRIVGGPLVAEAKAVFIRLPAEKAKQMQEFYLASASGG</sequence>
<evidence type="ECO:0000256" key="8">
    <source>
        <dbReference type="ARBA" id="ARBA00022792"/>
    </source>
</evidence>
<evidence type="ECO:0000256" key="26">
    <source>
        <dbReference type="ARBA" id="ARBA00048180"/>
    </source>
</evidence>
<comment type="catalytic activity">
    <reaction evidence="25">
        <text>dodecanoyl-CoA + H2O = dodecanoate + CoA + H(+)</text>
        <dbReference type="Rhea" id="RHEA:30135"/>
        <dbReference type="ChEBI" id="CHEBI:15377"/>
        <dbReference type="ChEBI" id="CHEBI:15378"/>
        <dbReference type="ChEBI" id="CHEBI:18262"/>
        <dbReference type="ChEBI" id="CHEBI:57287"/>
        <dbReference type="ChEBI" id="CHEBI:57375"/>
    </reaction>
    <physiologicalReaction direction="left-to-right" evidence="25">
        <dbReference type="Rhea" id="RHEA:30136"/>
    </physiologicalReaction>
</comment>
<evidence type="ECO:0000256" key="6">
    <source>
        <dbReference type="ARBA" id="ARBA00022490"/>
    </source>
</evidence>
<dbReference type="SUPFAM" id="SSF54637">
    <property type="entry name" value="Thioesterase/thiol ester dehydrase-isomerase"/>
    <property type="match status" value="1"/>
</dbReference>
<evidence type="ECO:0000256" key="14">
    <source>
        <dbReference type="ARBA" id="ARBA00023136"/>
    </source>
</evidence>
<comment type="catalytic activity">
    <reaction evidence="22">
        <text>octanoyl-CoA + H2O = octanoate + CoA + H(+)</text>
        <dbReference type="Rhea" id="RHEA:30143"/>
        <dbReference type="ChEBI" id="CHEBI:15377"/>
        <dbReference type="ChEBI" id="CHEBI:15378"/>
        <dbReference type="ChEBI" id="CHEBI:25646"/>
        <dbReference type="ChEBI" id="CHEBI:57287"/>
        <dbReference type="ChEBI" id="CHEBI:57386"/>
    </reaction>
    <physiologicalReaction direction="left-to-right" evidence="22">
        <dbReference type="Rhea" id="RHEA:30144"/>
    </physiologicalReaction>
</comment>
<dbReference type="PANTHER" id="PTHR12418">
    <property type="entry name" value="ACYL-COENZYME A THIOESTERASE THEM4"/>
    <property type="match status" value="1"/>
</dbReference>
<dbReference type="GO" id="GO:0032587">
    <property type="term" value="C:ruffle membrane"/>
    <property type="evidence" value="ECO:0007669"/>
    <property type="project" value="UniProtKB-SubCell"/>
</dbReference>
<evidence type="ECO:0000256" key="1">
    <source>
        <dbReference type="ARBA" id="ARBA00004496"/>
    </source>
</evidence>
<name>X0SY11_9ZZZZ</name>
<evidence type="ECO:0000256" key="18">
    <source>
        <dbReference type="ARBA" id="ARBA00038456"/>
    </source>
</evidence>
<protein>
    <recommendedName>
        <fullName evidence="20">Acyl-coenzyme A thioesterase THEM4</fullName>
        <ecNumber evidence="19">3.1.2.2</ecNumber>
    </recommendedName>
    <alternativeName>
        <fullName evidence="21">Thioesterase superfamily member 4</fullName>
    </alternativeName>
</protein>
<comment type="caution">
    <text evidence="28">The sequence shown here is derived from an EMBL/GenBank/DDBJ whole genome shotgun (WGS) entry which is preliminary data.</text>
</comment>
<evidence type="ECO:0000256" key="17">
    <source>
        <dbReference type="ARBA" id="ARBA00037002"/>
    </source>
</evidence>
<dbReference type="GO" id="GO:0005758">
    <property type="term" value="C:mitochondrial intermembrane space"/>
    <property type="evidence" value="ECO:0007669"/>
    <property type="project" value="UniProtKB-SubCell"/>
</dbReference>
<keyword evidence="9" id="KW-0378">Hydrolase</keyword>
<keyword evidence="15" id="KW-0966">Cell projection</keyword>
<evidence type="ECO:0000313" key="28">
    <source>
        <dbReference type="EMBL" id="GAF68700.1"/>
    </source>
</evidence>
<keyword evidence="11" id="KW-0809">Transit peptide</keyword>
<evidence type="ECO:0000256" key="23">
    <source>
        <dbReference type="ARBA" id="ARBA00047734"/>
    </source>
</evidence>
<evidence type="ECO:0000256" key="19">
    <source>
        <dbReference type="ARBA" id="ARBA00038848"/>
    </source>
</evidence>
<keyword evidence="8" id="KW-0999">Mitochondrion inner membrane</keyword>
<comment type="catalytic activity">
    <reaction evidence="16">
        <text>(5Z,8Z,11Z,14Z)-eicosatetraenoyl-CoA + H2O = (5Z,8Z,11Z,14Z)-eicosatetraenoate + CoA + H(+)</text>
        <dbReference type="Rhea" id="RHEA:40151"/>
        <dbReference type="ChEBI" id="CHEBI:15377"/>
        <dbReference type="ChEBI" id="CHEBI:15378"/>
        <dbReference type="ChEBI" id="CHEBI:32395"/>
        <dbReference type="ChEBI" id="CHEBI:57287"/>
        <dbReference type="ChEBI" id="CHEBI:57368"/>
    </reaction>
    <physiologicalReaction direction="left-to-right" evidence="16">
        <dbReference type="Rhea" id="RHEA:40152"/>
    </physiologicalReaction>
</comment>
<keyword evidence="12" id="KW-0443">Lipid metabolism</keyword>
<organism evidence="28">
    <name type="scientific">marine sediment metagenome</name>
    <dbReference type="NCBI Taxonomy" id="412755"/>
    <lineage>
        <taxon>unclassified sequences</taxon>
        <taxon>metagenomes</taxon>
        <taxon>ecological metagenomes</taxon>
    </lineage>
</organism>
<evidence type="ECO:0000256" key="20">
    <source>
        <dbReference type="ARBA" id="ARBA00040123"/>
    </source>
</evidence>
<dbReference type="GO" id="GO:0005743">
    <property type="term" value="C:mitochondrial inner membrane"/>
    <property type="evidence" value="ECO:0007669"/>
    <property type="project" value="UniProtKB-SubCell"/>
</dbReference>
<evidence type="ECO:0000256" key="21">
    <source>
        <dbReference type="ARBA" id="ARBA00043210"/>
    </source>
</evidence>
<gene>
    <name evidence="28" type="ORF">S01H1_07388</name>
</gene>
<comment type="similarity">
    <text evidence="18">Belongs to the THEM4/THEM5 thioesterase family.</text>
</comment>
<keyword evidence="10" id="KW-0276">Fatty acid metabolism</keyword>
<dbReference type="InterPro" id="IPR052365">
    <property type="entry name" value="THEM4/THEM5_acyl-CoA_thioest"/>
</dbReference>
<evidence type="ECO:0000256" key="13">
    <source>
        <dbReference type="ARBA" id="ARBA00023128"/>
    </source>
</evidence>
<evidence type="ECO:0000256" key="12">
    <source>
        <dbReference type="ARBA" id="ARBA00023098"/>
    </source>
</evidence>
<dbReference type="GO" id="GO:0006631">
    <property type="term" value="P:fatty acid metabolic process"/>
    <property type="evidence" value="ECO:0007669"/>
    <property type="project" value="UniProtKB-KW"/>
</dbReference>
<dbReference type="CDD" id="cd03440">
    <property type="entry name" value="hot_dog"/>
    <property type="match status" value="1"/>
</dbReference>
<accession>X0SY11</accession>
<dbReference type="AlphaFoldDB" id="X0SY11"/>
<evidence type="ECO:0000256" key="7">
    <source>
        <dbReference type="ARBA" id="ARBA00022703"/>
    </source>
</evidence>
<dbReference type="GO" id="GO:0016787">
    <property type="term" value="F:hydrolase activity"/>
    <property type="evidence" value="ECO:0007669"/>
    <property type="project" value="UniProtKB-KW"/>
</dbReference>
<dbReference type="GO" id="GO:0006915">
    <property type="term" value="P:apoptotic process"/>
    <property type="evidence" value="ECO:0007669"/>
    <property type="project" value="UniProtKB-KW"/>
</dbReference>
<reference evidence="28" key="1">
    <citation type="journal article" date="2014" name="Front. Microbiol.">
        <title>High frequency of phylogenetically diverse reductive dehalogenase-homologous genes in deep subseafloor sedimentary metagenomes.</title>
        <authorList>
            <person name="Kawai M."/>
            <person name="Futagami T."/>
            <person name="Toyoda A."/>
            <person name="Takaki Y."/>
            <person name="Nishi S."/>
            <person name="Hori S."/>
            <person name="Arai W."/>
            <person name="Tsubouchi T."/>
            <person name="Morono Y."/>
            <person name="Uchiyama I."/>
            <person name="Ito T."/>
            <person name="Fujiyama A."/>
            <person name="Inagaki F."/>
            <person name="Takami H."/>
        </authorList>
    </citation>
    <scope>NUCLEOTIDE SEQUENCE</scope>
    <source>
        <strain evidence="28">Expedition CK06-06</strain>
    </source>
</reference>
<dbReference type="Gene3D" id="3.10.129.10">
    <property type="entry name" value="Hotdog Thioesterase"/>
    <property type="match status" value="1"/>
</dbReference>
<keyword evidence="5" id="KW-1003">Cell membrane</keyword>
<evidence type="ECO:0000256" key="9">
    <source>
        <dbReference type="ARBA" id="ARBA00022801"/>
    </source>
</evidence>
<dbReference type="Pfam" id="PF03061">
    <property type="entry name" value="4HBT"/>
    <property type="match status" value="1"/>
</dbReference>
<evidence type="ECO:0000256" key="25">
    <source>
        <dbReference type="ARBA" id="ARBA00048074"/>
    </source>
</evidence>
<dbReference type="InterPro" id="IPR029069">
    <property type="entry name" value="HotDog_dom_sf"/>
</dbReference>
<keyword evidence="14" id="KW-0472">Membrane</keyword>
<dbReference type="EMBL" id="BARS01003812">
    <property type="protein sequence ID" value="GAF68700.1"/>
    <property type="molecule type" value="Genomic_DNA"/>
</dbReference>
<comment type="catalytic activity">
    <reaction evidence="26">
        <text>tetradecanoyl-CoA + H2O = tetradecanoate + CoA + H(+)</text>
        <dbReference type="Rhea" id="RHEA:40119"/>
        <dbReference type="ChEBI" id="CHEBI:15377"/>
        <dbReference type="ChEBI" id="CHEBI:15378"/>
        <dbReference type="ChEBI" id="CHEBI:30807"/>
        <dbReference type="ChEBI" id="CHEBI:57287"/>
        <dbReference type="ChEBI" id="CHEBI:57385"/>
    </reaction>
    <physiologicalReaction direction="left-to-right" evidence="26">
        <dbReference type="Rhea" id="RHEA:40120"/>
    </physiologicalReaction>
</comment>
<evidence type="ECO:0000256" key="2">
    <source>
        <dbReference type="ARBA" id="ARBA00004569"/>
    </source>
</evidence>
<keyword evidence="6" id="KW-0963">Cytoplasm</keyword>
<evidence type="ECO:0000256" key="10">
    <source>
        <dbReference type="ARBA" id="ARBA00022832"/>
    </source>
</evidence>
<evidence type="ECO:0000256" key="4">
    <source>
        <dbReference type="ARBA" id="ARBA00004637"/>
    </source>
</evidence>
<keyword evidence="7" id="KW-0053">Apoptosis</keyword>
<evidence type="ECO:0000256" key="11">
    <source>
        <dbReference type="ARBA" id="ARBA00022946"/>
    </source>
</evidence>
<comment type="catalytic activity">
    <reaction evidence="24">
        <text>decanoyl-CoA + H2O = decanoate + CoA + H(+)</text>
        <dbReference type="Rhea" id="RHEA:40059"/>
        <dbReference type="ChEBI" id="CHEBI:15377"/>
        <dbReference type="ChEBI" id="CHEBI:15378"/>
        <dbReference type="ChEBI" id="CHEBI:27689"/>
        <dbReference type="ChEBI" id="CHEBI:57287"/>
        <dbReference type="ChEBI" id="CHEBI:61430"/>
    </reaction>
    <physiologicalReaction direction="left-to-right" evidence="24">
        <dbReference type="Rhea" id="RHEA:40060"/>
    </physiologicalReaction>
</comment>
<evidence type="ECO:0000259" key="27">
    <source>
        <dbReference type="Pfam" id="PF03061"/>
    </source>
</evidence>
<dbReference type="PANTHER" id="PTHR12418:SF19">
    <property type="entry name" value="ACYL-COENZYME A THIOESTERASE THEM4"/>
    <property type="match status" value="1"/>
</dbReference>
<evidence type="ECO:0000256" key="24">
    <source>
        <dbReference type="ARBA" id="ARBA00047969"/>
    </source>
</evidence>
<evidence type="ECO:0000256" key="16">
    <source>
        <dbReference type="ARBA" id="ARBA00035852"/>
    </source>
</evidence>
<dbReference type="EC" id="3.1.2.2" evidence="19"/>
<comment type="catalytic activity">
    <reaction evidence="23">
        <text>hexadecanoyl-CoA + H2O = hexadecanoate + CoA + H(+)</text>
        <dbReference type="Rhea" id="RHEA:16645"/>
        <dbReference type="ChEBI" id="CHEBI:7896"/>
        <dbReference type="ChEBI" id="CHEBI:15377"/>
        <dbReference type="ChEBI" id="CHEBI:15378"/>
        <dbReference type="ChEBI" id="CHEBI:57287"/>
        <dbReference type="ChEBI" id="CHEBI:57379"/>
        <dbReference type="EC" id="3.1.2.2"/>
    </reaction>
    <physiologicalReaction direction="left-to-right" evidence="23">
        <dbReference type="Rhea" id="RHEA:16646"/>
    </physiologicalReaction>
</comment>
<feature type="domain" description="Thioesterase" evidence="27">
    <location>
        <begin position="49"/>
        <end position="121"/>
    </location>
</feature>
<keyword evidence="13" id="KW-0496">Mitochondrion</keyword>
<evidence type="ECO:0000256" key="22">
    <source>
        <dbReference type="ARBA" id="ARBA00047588"/>
    </source>
</evidence>
<proteinExistence type="inferred from homology"/>
<evidence type="ECO:0000256" key="15">
    <source>
        <dbReference type="ARBA" id="ARBA00023273"/>
    </source>
</evidence>
<comment type="subcellular location">
    <subcellularLocation>
        <location evidence="3">Cell projection</location>
        <location evidence="3">Ruffle membrane</location>
    </subcellularLocation>
    <subcellularLocation>
        <location evidence="1">Cytoplasm</location>
    </subcellularLocation>
    <subcellularLocation>
        <location evidence="4">Mitochondrion inner membrane</location>
        <topology evidence="4">Peripheral membrane protein</topology>
    </subcellularLocation>
    <subcellularLocation>
        <location evidence="2">Mitochondrion intermembrane space</location>
    </subcellularLocation>
</comment>
<comment type="catalytic activity">
    <reaction evidence="17">
        <text>(9Z)-octadecenoyl-CoA + H2O = (9Z)-octadecenoate + CoA + H(+)</text>
        <dbReference type="Rhea" id="RHEA:40139"/>
        <dbReference type="ChEBI" id="CHEBI:15377"/>
        <dbReference type="ChEBI" id="CHEBI:15378"/>
        <dbReference type="ChEBI" id="CHEBI:30823"/>
        <dbReference type="ChEBI" id="CHEBI:57287"/>
        <dbReference type="ChEBI" id="CHEBI:57387"/>
    </reaction>
    <physiologicalReaction direction="left-to-right" evidence="17">
        <dbReference type="Rhea" id="RHEA:40140"/>
    </physiologicalReaction>
</comment>